<proteinExistence type="predicted"/>
<accession>A0ACC3CCA5</accession>
<organism evidence="1 2">
    <name type="scientific">Pyropia yezoensis</name>
    <name type="common">Susabi-nori</name>
    <name type="synonym">Porphyra yezoensis</name>
    <dbReference type="NCBI Taxonomy" id="2788"/>
    <lineage>
        <taxon>Eukaryota</taxon>
        <taxon>Rhodophyta</taxon>
        <taxon>Bangiophyceae</taxon>
        <taxon>Bangiales</taxon>
        <taxon>Bangiaceae</taxon>
        <taxon>Pyropia</taxon>
    </lineage>
</organism>
<name>A0ACC3CCA5_PYRYE</name>
<evidence type="ECO:0000313" key="1">
    <source>
        <dbReference type="EMBL" id="KAK1867730.1"/>
    </source>
</evidence>
<comment type="caution">
    <text evidence="1">The sequence shown here is derived from an EMBL/GenBank/DDBJ whole genome shotgun (WGS) entry which is preliminary data.</text>
</comment>
<evidence type="ECO:0000313" key="2">
    <source>
        <dbReference type="Proteomes" id="UP000798662"/>
    </source>
</evidence>
<dbReference type="EMBL" id="CM020620">
    <property type="protein sequence ID" value="KAK1867730.1"/>
    <property type="molecule type" value="Genomic_DNA"/>
</dbReference>
<reference evidence="1" key="1">
    <citation type="submission" date="2019-11" db="EMBL/GenBank/DDBJ databases">
        <title>Nori genome reveals adaptations in red seaweeds to the harsh intertidal environment.</title>
        <authorList>
            <person name="Wang D."/>
            <person name="Mao Y."/>
        </authorList>
    </citation>
    <scope>NUCLEOTIDE SEQUENCE</scope>
    <source>
        <tissue evidence="1">Gametophyte</tissue>
    </source>
</reference>
<dbReference type="Proteomes" id="UP000798662">
    <property type="component" value="Chromosome 3"/>
</dbReference>
<gene>
    <name evidence="1" type="ORF">I4F81_010232</name>
</gene>
<keyword evidence="2" id="KW-1185">Reference proteome</keyword>
<sequence>MSITLGAPTPRPSRSPSPVSFHRGDGPAAVPRAGGLQRLFPAGTSRRGRLISCLLIAFSIGSVSLFLVGAPIGLDALSPSTAEDVSAPTVLRQEDAPADPSLTGGLAEVAGVASDGESADAGAGELAPEAMDGAPSSQDGLSPETLKALWMTRQEAGSMLEVMHKDMTYLEYGSGGSTMAFAPMAKRAYSIEHDKEWCLRMQEKLAVNGLSERVTYTCAPVDRGTGGWGVSHAFEEGTYRVFKSYVDAVTTLNESVYDIVLIDGRARVACALKVLPYLNDDSLVLLHDARREKYAPILNYYDPLGEVVGTYGVRLFRRKRGIESQLPLSDETIHAAYENGGKVQSAPVAT</sequence>
<protein>
    <submittedName>
        <fullName evidence="1">Uncharacterized protein</fullName>
    </submittedName>
</protein>